<gene>
    <name evidence="1" type="ORF">JMJ35_001253</name>
</gene>
<organism evidence="1 2">
    <name type="scientific">Cladonia borealis</name>
    <dbReference type="NCBI Taxonomy" id="184061"/>
    <lineage>
        <taxon>Eukaryota</taxon>
        <taxon>Fungi</taxon>
        <taxon>Dikarya</taxon>
        <taxon>Ascomycota</taxon>
        <taxon>Pezizomycotina</taxon>
        <taxon>Lecanoromycetes</taxon>
        <taxon>OSLEUM clade</taxon>
        <taxon>Lecanoromycetidae</taxon>
        <taxon>Lecanorales</taxon>
        <taxon>Lecanorineae</taxon>
        <taxon>Cladoniaceae</taxon>
        <taxon>Cladonia</taxon>
    </lineage>
</organism>
<reference evidence="1" key="1">
    <citation type="submission" date="2023-03" db="EMBL/GenBank/DDBJ databases">
        <title>Complete genome of Cladonia borealis.</title>
        <authorList>
            <person name="Park H."/>
        </authorList>
    </citation>
    <scope>NUCLEOTIDE SEQUENCE</scope>
    <source>
        <strain evidence="1">ANT050790</strain>
    </source>
</reference>
<sequence length="101" mass="10947">MPSHSPPSTSHALYTYHFTALISSQQLYLGAAVVSASSSRQKLAAHYTSMKPSLTRFNDLTAKSQYGKLNGGLRGSAHLFYKLASWLKTPAARHGGSRLLP</sequence>
<accession>A0AA39RA55</accession>
<protein>
    <submittedName>
        <fullName evidence="1">Uncharacterized protein</fullName>
    </submittedName>
</protein>
<evidence type="ECO:0000313" key="1">
    <source>
        <dbReference type="EMBL" id="KAK0516650.1"/>
    </source>
</evidence>
<dbReference type="EMBL" id="JAFEKC020000002">
    <property type="protein sequence ID" value="KAK0516650.1"/>
    <property type="molecule type" value="Genomic_DNA"/>
</dbReference>
<dbReference type="Proteomes" id="UP001166286">
    <property type="component" value="Unassembled WGS sequence"/>
</dbReference>
<comment type="caution">
    <text evidence="1">The sequence shown here is derived from an EMBL/GenBank/DDBJ whole genome shotgun (WGS) entry which is preliminary data.</text>
</comment>
<proteinExistence type="predicted"/>
<dbReference type="AlphaFoldDB" id="A0AA39RA55"/>
<keyword evidence="2" id="KW-1185">Reference proteome</keyword>
<evidence type="ECO:0000313" key="2">
    <source>
        <dbReference type="Proteomes" id="UP001166286"/>
    </source>
</evidence>
<name>A0AA39RA55_9LECA</name>